<keyword evidence="3" id="KW-1185">Reference proteome</keyword>
<keyword evidence="1" id="KW-1133">Transmembrane helix</keyword>
<protein>
    <recommendedName>
        <fullName evidence="4">DUF2550 domain-containing protein</fullName>
    </recommendedName>
</protein>
<dbReference type="InterPro" id="IPR019675">
    <property type="entry name" value="DUF2550"/>
</dbReference>
<keyword evidence="1" id="KW-0472">Membrane</keyword>
<evidence type="ECO:0008006" key="4">
    <source>
        <dbReference type="Google" id="ProtNLM"/>
    </source>
</evidence>
<name>A0A2Y8ZPK7_9MICO</name>
<dbReference type="RefSeq" id="WP_109684022.1">
    <property type="nucleotide sequence ID" value="NZ_QGDN01000001.1"/>
</dbReference>
<sequence>MTHDLLISAEVAFGLVLLVVLVTIAYFLLRRRIIGRGNPLMLVYLKNSTRARTGFLAVAPDEVQWFPFLSLRLRPRYRWRRGDVTLGTPQPVTGQRFATLAEPLAVDCTVGLATYRLVLSASDYTALRSWSESAPPGLNANVA</sequence>
<evidence type="ECO:0000313" key="2">
    <source>
        <dbReference type="EMBL" id="SSA33306.1"/>
    </source>
</evidence>
<dbReference type="Proteomes" id="UP000250028">
    <property type="component" value="Unassembled WGS sequence"/>
</dbReference>
<evidence type="ECO:0000313" key="3">
    <source>
        <dbReference type="Proteomes" id="UP000250028"/>
    </source>
</evidence>
<keyword evidence="1" id="KW-0812">Transmembrane</keyword>
<reference evidence="3" key="1">
    <citation type="submission" date="2016-10" db="EMBL/GenBank/DDBJ databases">
        <authorList>
            <person name="Varghese N."/>
            <person name="Submissions S."/>
        </authorList>
    </citation>
    <scope>NUCLEOTIDE SEQUENCE [LARGE SCALE GENOMIC DNA]</scope>
    <source>
        <strain evidence="3">DSM 22951</strain>
    </source>
</reference>
<gene>
    <name evidence="2" type="ORF">SAMN04489750_0580</name>
</gene>
<dbReference type="OrthoDB" id="4793422at2"/>
<feature type="transmembrane region" description="Helical" evidence="1">
    <location>
        <begin position="6"/>
        <end position="29"/>
    </location>
</feature>
<organism evidence="2 3">
    <name type="scientific">Branchiibius hedensis</name>
    <dbReference type="NCBI Taxonomy" id="672460"/>
    <lineage>
        <taxon>Bacteria</taxon>
        <taxon>Bacillati</taxon>
        <taxon>Actinomycetota</taxon>
        <taxon>Actinomycetes</taxon>
        <taxon>Micrococcales</taxon>
        <taxon>Dermacoccaceae</taxon>
        <taxon>Branchiibius</taxon>
    </lineage>
</organism>
<evidence type="ECO:0000256" key="1">
    <source>
        <dbReference type="SAM" id="Phobius"/>
    </source>
</evidence>
<dbReference type="AlphaFoldDB" id="A0A2Y8ZPK7"/>
<dbReference type="Pfam" id="PF10739">
    <property type="entry name" value="DUF2550"/>
    <property type="match status" value="1"/>
</dbReference>
<dbReference type="EMBL" id="UESZ01000001">
    <property type="protein sequence ID" value="SSA33306.1"/>
    <property type="molecule type" value="Genomic_DNA"/>
</dbReference>
<accession>A0A2Y8ZPK7</accession>
<proteinExistence type="predicted"/>